<sequence length="197" mass="23292">MNIYFVRHGQTDENNNRYYYGKLDVCLNEKGLSQAKRAAAFLNRVKFDEVYVSERKRAVETADIILGHNFKKINIDKRIDEMDFGKFEGKSYEQIKKLYPEQWGKWCSDWKNESPPGGESYIEFYSRIRGFMEDILKLNRKNILIVTHGGVIRSAYCYILNDNLDFFWKFASKNGDITLVKYEYDNLYIDSITHVDV</sequence>
<organism evidence="3 4">
    <name type="scientific">Clostridium aromativorans</name>
    <dbReference type="NCBI Taxonomy" id="2836848"/>
    <lineage>
        <taxon>Bacteria</taxon>
        <taxon>Bacillati</taxon>
        <taxon>Bacillota</taxon>
        <taxon>Clostridia</taxon>
        <taxon>Eubacteriales</taxon>
        <taxon>Clostridiaceae</taxon>
        <taxon>Clostridium</taxon>
    </lineage>
</organism>
<proteinExistence type="predicted"/>
<keyword evidence="4" id="KW-1185">Reference proteome</keyword>
<dbReference type="NCBIfam" id="TIGR03162">
    <property type="entry name" value="ribazole_cobC"/>
    <property type="match status" value="1"/>
</dbReference>
<protein>
    <recommendedName>
        <fullName evidence="2">Alpha-ribazole phosphatase</fullName>
        <ecNumber evidence="2">3.1.3.73</ecNumber>
    </recommendedName>
</protein>
<dbReference type="PANTHER" id="PTHR46517:SF1">
    <property type="entry name" value="FRUCTOSE-2,6-BISPHOSPHATASE TIGAR"/>
    <property type="match status" value="1"/>
</dbReference>
<dbReference type="PIRSF" id="PIRSF000709">
    <property type="entry name" value="6PFK_2-Ptase"/>
    <property type="match status" value="1"/>
</dbReference>
<dbReference type="EMBL" id="JAJJPB010000001">
    <property type="protein sequence ID" value="MCC9293377.1"/>
    <property type="molecule type" value="Genomic_DNA"/>
</dbReference>
<dbReference type="Gene3D" id="3.40.50.1240">
    <property type="entry name" value="Phosphoglycerate mutase-like"/>
    <property type="match status" value="1"/>
</dbReference>
<dbReference type="CDD" id="cd07067">
    <property type="entry name" value="HP_PGM_like"/>
    <property type="match status" value="1"/>
</dbReference>
<evidence type="ECO:0000313" key="4">
    <source>
        <dbReference type="Proteomes" id="UP001165422"/>
    </source>
</evidence>
<reference evidence="3" key="1">
    <citation type="submission" date="2021-11" db="EMBL/GenBank/DDBJ databases">
        <authorList>
            <person name="Qingchun L."/>
            <person name="Dong Z."/>
            <person name="Zongwei Q."/>
            <person name="Jia Z."/>
            <person name="Duotao L."/>
        </authorList>
    </citation>
    <scope>NUCLEOTIDE SEQUENCE</scope>
    <source>
        <strain evidence="3">WLY-B-L2</strain>
    </source>
</reference>
<evidence type="ECO:0000313" key="3">
    <source>
        <dbReference type="EMBL" id="MCC9293377.1"/>
    </source>
</evidence>
<gene>
    <name evidence="3" type="primary">cobC</name>
    <name evidence="3" type="ORF">LN736_00615</name>
</gene>
<dbReference type="Proteomes" id="UP001165422">
    <property type="component" value="Unassembled WGS sequence"/>
</dbReference>
<dbReference type="InterPro" id="IPR029033">
    <property type="entry name" value="His_PPase_superfam"/>
</dbReference>
<evidence type="ECO:0000256" key="2">
    <source>
        <dbReference type="NCBIfam" id="TIGR03162"/>
    </source>
</evidence>
<name>A0ABS8N0Q3_9CLOT</name>
<dbReference type="PANTHER" id="PTHR46517">
    <property type="entry name" value="FRUCTOSE-2,6-BISPHOSPHATASE TIGAR"/>
    <property type="match status" value="1"/>
</dbReference>
<accession>A0ABS8N0Q3</accession>
<comment type="caution">
    <text evidence="3">The sequence shown here is derived from an EMBL/GenBank/DDBJ whole genome shotgun (WGS) entry which is preliminary data.</text>
</comment>
<dbReference type="RefSeq" id="WP_150358512.1">
    <property type="nucleotide sequence ID" value="NZ_JAJJPB010000001.1"/>
</dbReference>
<dbReference type="InterPro" id="IPR013078">
    <property type="entry name" value="His_Pase_superF_clade-1"/>
</dbReference>
<dbReference type="SMART" id="SM00855">
    <property type="entry name" value="PGAM"/>
    <property type="match status" value="1"/>
</dbReference>
<dbReference type="InterPro" id="IPR017578">
    <property type="entry name" value="Ribazole_CobC"/>
</dbReference>
<dbReference type="SUPFAM" id="SSF53254">
    <property type="entry name" value="Phosphoglycerate mutase-like"/>
    <property type="match status" value="1"/>
</dbReference>
<keyword evidence="1" id="KW-0378">Hydrolase</keyword>
<dbReference type="InterPro" id="IPR051695">
    <property type="entry name" value="Phosphoglycerate_Mutase"/>
</dbReference>
<evidence type="ECO:0000256" key="1">
    <source>
        <dbReference type="ARBA" id="ARBA00022801"/>
    </source>
</evidence>
<dbReference type="EC" id="3.1.3.73" evidence="2"/>
<dbReference type="Pfam" id="PF00300">
    <property type="entry name" value="His_Phos_1"/>
    <property type="match status" value="1"/>
</dbReference>